<reference evidence="1 2" key="1">
    <citation type="journal article" name="Sci. Rep.">
        <title>Genome-scale phylogenetic analyses confirm Olpidium as the closest living zoosporic fungus to the non-flagellated, terrestrial fungi.</title>
        <authorList>
            <person name="Chang Y."/>
            <person name="Rochon D."/>
            <person name="Sekimoto S."/>
            <person name="Wang Y."/>
            <person name="Chovatia M."/>
            <person name="Sandor L."/>
            <person name="Salamov A."/>
            <person name="Grigoriev I.V."/>
            <person name="Stajich J.E."/>
            <person name="Spatafora J.W."/>
        </authorList>
    </citation>
    <scope>NUCLEOTIDE SEQUENCE [LARGE SCALE GENOMIC DNA]</scope>
    <source>
        <strain evidence="1">S191</strain>
    </source>
</reference>
<keyword evidence="2" id="KW-1185">Reference proteome</keyword>
<comment type="caution">
    <text evidence="1">The sequence shown here is derived from an EMBL/GenBank/DDBJ whole genome shotgun (WGS) entry which is preliminary data.</text>
</comment>
<accession>A0A8H7ZWP4</accession>
<gene>
    <name evidence="1" type="ORF">BJ554DRAFT_7161</name>
</gene>
<protein>
    <submittedName>
        <fullName evidence="1">Uncharacterized protein</fullName>
    </submittedName>
</protein>
<evidence type="ECO:0000313" key="2">
    <source>
        <dbReference type="Proteomes" id="UP000673691"/>
    </source>
</evidence>
<sequence>MREKSLVLARFFAACYPMASPCNFLDGVQVVQYWDHHHDAGSPVSGESPVDRRAHMLLSFG</sequence>
<dbReference type="EMBL" id="JAEFCI010004772">
    <property type="protein sequence ID" value="KAG5460750.1"/>
    <property type="molecule type" value="Genomic_DNA"/>
</dbReference>
<organism evidence="1 2">
    <name type="scientific">Olpidium bornovanus</name>
    <dbReference type="NCBI Taxonomy" id="278681"/>
    <lineage>
        <taxon>Eukaryota</taxon>
        <taxon>Fungi</taxon>
        <taxon>Fungi incertae sedis</taxon>
        <taxon>Olpidiomycota</taxon>
        <taxon>Olpidiomycotina</taxon>
        <taxon>Olpidiomycetes</taxon>
        <taxon>Olpidiales</taxon>
        <taxon>Olpidiaceae</taxon>
        <taxon>Olpidium</taxon>
    </lineage>
</organism>
<dbReference type="AlphaFoldDB" id="A0A8H7ZWP4"/>
<name>A0A8H7ZWP4_9FUNG</name>
<dbReference type="Proteomes" id="UP000673691">
    <property type="component" value="Unassembled WGS sequence"/>
</dbReference>
<proteinExistence type="predicted"/>
<evidence type="ECO:0000313" key="1">
    <source>
        <dbReference type="EMBL" id="KAG5460750.1"/>
    </source>
</evidence>